<dbReference type="SUPFAM" id="SSF53720">
    <property type="entry name" value="ALDH-like"/>
    <property type="match status" value="1"/>
</dbReference>
<keyword evidence="5" id="KW-0028">Amino-acid biosynthesis</keyword>
<dbReference type="eggNOG" id="COG0141">
    <property type="taxonomic scope" value="Bacteria"/>
</dbReference>
<dbReference type="RefSeq" id="WP_013908576.1">
    <property type="nucleotide sequence ID" value="NC_015681.1"/>
</dbReference>
<evidence type="ECO:0000313" key="12">
    <source>
        <dbReference type="EMBL" id="AEH45837.1"/>
    </source>
</evidence>
<dbReference type="InterPro" id="IPR022695">
    <property type="entry name" value="Histidinol_DH_monofunct"/>
</dbReference>
<accession>F8A9S0</accession>
<dbReference type="EC" id="1.1.1.23" evidence="5"/>
<dbReference type="PIRSF" id="PIRSF000099">
    <property type="entry name" value="Histidinol_dh"/>
    <property type="match status" value="1"/>
</dbReference>
<dbReference type="HOGENOM" id="CLU_006732_3_3_0"/>
<comment type="pathway">
    <text evidence="5">Amino-acid biosynthesis; L-histidine biosynthesis; L-histidine from 5-phospho-alpha-D-ribose 1-diphosphate: step 9/9.</text>
</comment>
<keyword evidence="5" id="KW-0368">Histidine biosynthesis</keyword>
<dbReference type="GO" id="GO:0000105">
    <property type="term" value="P:L-histidine biosynthetic process"/>
    <property type="evidence" value="ECO:0007669"/>
    <property type="project" value="UniProtKB-UniRule"/>
</dbReference>
<feature type="binding site" evidence="5 9">
    <location>
        <position position="423"/>
    </location>
    <ligand>
        <name>Zn(2+)</name>
        <dbReference type="ChEBI" id="CHEBI:29105"/>
    </ligand>
</feature>
<evidence type="ECO:0000313" key="13">
    <source>
        <dbReference type="Proteomes" id="UP000006793"/>
    </source>
</evidence>
<dbReference type="OrthoDB" id="9805269at2"/>
<keyword evidence="4 5" id="KW-0560">Oxidoreductase</keyword>
<dbReference type="FunCoup" id="F8A9S0">
    <property type="interactions" value="465"/>
</dbReference>
<feature type="binding site" evidence="5 8">
    <location>
        <position position="265"/>
    </location>
    <ligand>
        <name>substrate</name>
    </ligand>
</feature>
<dbReference type="PANTHER" id="PTHR21256">
    <property type="entry name" value="HISTIDINOL DEHYDROGENASE HDH"/>
    <property type="match status" value="1"/>
</dbReference>
<feature type="active site" description="Proton acceptor" evidence="5 7">
    <location>
        <position position="330"/>
    </location>
</feature>
<dbReference type="PANTHER" id="PTHR21256:SF2">
    <property type="entry name" value="HISTIDINE BIOSYNTHESIS TRIFUNCTIONAL PROTEIN"/>
    <property type="match status" value="1"/>
</dbReference>
<protein>
    <recommendedName>
        <fullName evidence="5">Histidinol dehydrogenase</fullName>
        <shortName evidence="5">HDH</shortName>
        <ecNumber evidence="5">1.1.1.23</ecNumber>
    </recommendedName>
</protein>
<keyword evidence="13" id="KW-1185">Reference proteome</keyword>
<dbReference type="CDD" id="cd06572">
    <property type="entry name" value="Histidinol_dh"/>
    <property type="match status" value="1"/>
</dbReference>
<dbReference type="PATRIC" id="fig|667014.3.peg.2036"/>
<name>F8A9S0_THEID</name>
<dbReference type="InParanoid" id="F8A9S0"/>
<comment type="similarity">
    <text evidence="1 5 6 10">Belongs to the histidinol dehydrogenase family.</text>
</comment>
<dbReference type="InterPro" id="IPR016161">
    <property type="entry name" value="Ald_DH/histidinol_DH"/>
</dbReference>
<dbReference type="PRINTS" id="PR00083">
    <property type="entry name" value="HOLDHDRGNASE"/>
</dbReference>
<keyword evidence="3 5" id="KW-0862">Zinc</keyword>
<feature type="binding site" evidence="5 9">
    <location>
        <position position="265"/>
    </location>
    <ligand>
        <name>Zn(2+)</name>
        <dbReference type="ChEBI" id="CHEBI:29105"/>
    </ligand>
</feature>
<gene>
    <name evidence="5" type="primary">hisD</name>
    <name evidence="12" type="ordered locus">Thein_1983</name>
</gene>
<evidence type="ECO:0000256" key="3">
    <source>
        <dbReference type="ARBA" id="ARBA00022833"/>
    </source>
</evidence>
<comment type="function">
    <text evidence="5">Catalyzes the sequential NAD-dependent oxidations of L-histidinol to L-histidinaldehyde and then to L-histidine.</text>
</comment>
<evidence type="ECO:0000256" key="9">
    <source>
        <dbReference type="PIRSR" id="PIRSR000099-4"/>
    </source>
</evidence>
<dbReference type="UniPathway" id="UPA00031">
    <property type="reaction ID" value="UER00014"/>
</dbReference>
<comment type="catalytic activity">
    <reaction evidence="5">
        <text>L-histidinol + 2 NAD(+) + H2O = L-histidine + 2 NADH + 3 H(+)</text>
        <dbReference type="Rhea" id="RHEA:20641"/>
        <dbReference type="ChEBI" id="CHEBI:15377"/>
        <dbReference type="ChEBI" id="CHEBI:15378"/>
        <dbReference type="ChEBI" id="CHEBI:57540"/>
        <dbReference type="ChEBI" id="CHEBI:57595"/>
        <dbReference type="ChEBI" id="CHEBI:57699"/>
        <dbReference type="ChEBI" id="CHEBI:57945"/>
        <dbReference type="EC" id="1.1.1.23"/>
    </reaction>
</comment>
<dbReference type="KEGG" id="tid:Thein_1983"/>
<dbReference type="InterPro" id="IPR001692">
    <property type="entry name" value="Histidinol_DH_CS"/>
</dbReference>
<keyword evidence="11" id="KW-0175">Coiled coil</keyword>
<proteinExistence type="inferred from homology"/>
<feature type="binding site" evidence="5 8">
    <location>
        <position position="331"/>
    </location>
    <ligand>
        <name>substrate</name>
    </ligand>
</feature>
<feature type="binding site" evidence="5 8">
    <location>
        <position position="364"/>
    </location>
    <ligand>
        <name>substrate</name>
    </ligand>
</feature>
<reference evidence="12 13" key="2">
    <citation type="journal article" date="2012" name="Stand. Genomic Sci.">
        <title>Complete genome sequence of the thermophilic sulfate-reducing ocean bacterium Thermodesulfatator indicus type strain (CIR29812(T)).</title>
        <authorList>
            <person name="Anderson I."/>
            <person name="Saunders E."/>
            <person name="Lapidus A."/>
            <person name="Nolan M."/>
            <person name="Lucas S."/>
            <person name="Tice H."/>
            <person name="Del Rio T.G."/>
            <person name="Cheng J.F."/>
            <person name="Han C."/>
            <person name="Tapia R."/>
            <person name="Goodwin L.A."/>
            <person name="Pitluck S."/>
            <person name="Liolios K."/>
            <person name="Mavromatis K."/>
            <person name="Pagani I."/>
            <person name="Ivanova N."/>
            <person name="Mikhailova N."/>
            <person name="Pati A."/>
            <person name="Chen A."/>
            <person name="Palaniappan K."/>
            <person name="Land M."/>
            <person name="Hauser L."/>
            <person name="Jeffries C.D."/>
            <person name="Chang Y.J."/>
            <person name="Brambilla E.M."/>
            <person name="Rohde M."/>
            <person name="Spring S."/>
            <person name="Goker M."/>
            <person name="Detter J.C."/>
            <person name="Woyke T."/>
            <person name="Bristow J."/>
            <person name="Eisen J.A."/>
            <person name="Markowitz V."/>
            <person name="Hugenholtz P."/>
            <person name="Kyrpides N.C."/>
            <person name="Klenk H.P."/>
        </authorList>
    </citation>
    <scope>NUCLEOTIDE SEQUENCE [LARGE SCALE GENOMIC DNA]</scope>
    <source>
        <strain evidence="13">DSM 15286 / JCM 11887 / CIR29812</strain>
    </source>
</reference>
<evidence type="ECO:0000256" key="10">
    <source>
        <dbReference type="RuleBase" id="RU004175"/>
    </source>
</evidence>
<evidence type="ECO:0000256" key="5">
    <source>
        <dbReference type="HAMAP-Rule" id="MF_01024"/>
    </source>
</evidence>
<dbReference type="FunFam" id="3.40.50.1980:FF:000026">
    <property type="entry name" value="Histidinol dehydrogenase"/>
    <property type="match status" value="1"/>
</dbReference>
<evidence type="ECO:0000256" key="6">
    <source>
        <dbReference type="PIRNR" id="PIRNR000099"/>
    </source>
</evidence>
<dbReference type="GO" id="GO:0005829">
    <property type="term" value="C:cytosol"/>
    <property type="evidence" value="ECO:0007669"/>
    <property type="project" value="TreeGrafter"/>
</dbReference>
<dbReference type="Pfam" id="PF00815">
    <property type="entry name" value="Histidinol_dh"/>
    <property type="match status" value="1"/>
</dbReference>
<comment type="cofactor">
    <cofactor evidence="5 9">
        <name>Zn(2+)</name>
        <dbReference type="ChEBI" id="CHEBI:29105"/>
    </cofactor>
    <text evidence="5 9">Binds 1 zinc ion per subunit.</text>
</comment>
<dbReference type="FunFam" id="3.40.50.1980:FF:000001">
    <property type="entry name" value="Histidinol dehydrogenase"/>
    <property type="match status" value="1"/>
</dbReference>
<sequence>MRLLNANKEDGRAFIHKLVNRFQAFPEKYEESVREIIKEVKDKGDGALVEFTRKFDCPSFSREDLEVGLEEVERAYDQIDAELLKAIKLAIANVRDFHEKQKERSWIDTRPSGAVVGQLVRPVERAGLYVPGGTGGETPLISTVIMGAVPAKVAGVEELIMVSPPNKEGRLHPALLVAAKESGVDRVFKIGSAWAIAALAFGTETIPKVDVICGPGNIYVTLAKKILAGEVGIDMIAGPSEILVISDESANPAWLAADLLSQAEHDSLATAVMLTTSEKIAKETVKEVKKQLKKLPRKDIAEKALEDYGAILLVEDLIQATHLANLIAPEHLELCVKDPWSLLGKIKHAGAIFLGHFTPEAVGDYIAGANHVLPTMGCARYAQALGVHVFQKKLSVVGYSHEALCEEGQAVIKLAETEGLSAHANSVKIRLEK</sequence>
<feature type="binding site" evidence="5 8">
    <location>
        <position position="418"/>
    </location>
    <ligand>
        <name>substrate</name>
    </ligand>
</feature>
<feature type="active site" description="Proton acceptor" evidence="5 7">
    <location>
        <position position="331"/>
    </location>
</feature>
<dbReference type="NCBIfam" id="TIGR00069">
    <property type="entry name" value="hisD"/>
    <property type="match status" value="1"/>
</dbReference>
<dbReference type="PROSITE" id="PS00611">
    <property type="entry name" value="HISOL_DEHYDROGENASE"/>
    <property type="match status" value="1"/>
</dbReference>
<feature type="binding site" evidence="5 8">
    <location>
        <position position="423"/>
    </location>
    <ligand>
        <name>substrate</name>
    </ligand>
</feature>
<dbReference type="Gene3D" id="1.20.5.1300">
    <property type="match status" value="1"/>
</dbReference>
<feature type="coiled-coil region" evidence="11">
    <location>
        <begin position="62"/>
        <end position="89"/>
    </location>
</feature>
<dbReference type="STRING" id="667014.Thein_1983"/>
<dbReference type="GO" id="GO:0004399">
    <property type="term" value="F:histidinol dehydrogenase activity"/>
    <property type="evidence" value="ECO:0007669"/>
    <property type="project" value="UniProtKB-UniRule"/>
</dbReference>
<dbReference type="EMBL" id="CP002683">
    <property type="protein sequence ID" value="AEH45837.1"/>
    <property type="molecule type" value="Genomic_DNA"/>
</dbReference>
<dbReference type="HAMAP" id="MF_01024">
    <property type="entry name" value="HisD"/>
    <property type="match status" value="1"/>
</dbReference>
<feature type="binding site" evidence="5 8">
    <location>
        <position position="262"/>
    </location>
    <ligand>
        <name>substrate</name>
    </ligand>
</feature>
<comment type="caution">
    <text evidence="5">Lacks conserved residue(s) required for the propagation of feature annotation.</text>
</comment>
<reference evidence="13" key="1">
    <citation type="submission" date="2011-04" db="EMBL/GenBank/DDBJ databases">
        <title>The complete genome of Thermodesulfatator indicus DSM 15286.</title>
        <authorList>
            <person name="Lucas S."/>
            <person name="Copeland A."/>
            <person name="Lapidus A."/>
            <person name="Bruce D."/>
            <person name="Goodwin L."/>
            <person name="Pitluck S."/>
            <person name="Peters L."/>
            <person name="Kyrpides N."/>
            <person name="Mavromatis K."/>
            <person name="Pagani I."/>
            <person name="Ivanova N."/>
            <person name="Saunders L."/>
            <person name="Detter J.C."/>
            <person name="Tapia R."/>
            <person name="Han C."/>
            <person name="Land M."/>
            <person name="Hauser L."/>
            <person name="Markowitz V."/>
            <person name="Cheng J.-F."/>
            <person name="Hugenholtz P."/>
            <person name="Woyke T."/>
            <person name="Wu D."/>
            <person name="Spring S."/>
            <person name="Schroeder M."/>
            <person name="Brambilla E."/>
            <person name="Klenk H.-P."/>
            <person name="Eisen J.A."/>
        </authorList>
    </citation>
    <scope>NUCLEOTIDE SEQUENCE [LARGE SCALE GENOMIC DNA]</scope>
    <source>
        <strain evidence="13">DSM 15286 / JCM 11887 / CIR29812</strain>
    </source>
</reference>
<evidence type="ECO:0000256" key="2">
    <source>
        <dbReference type="ARBA" id="ARBA00022723"/>
    </source>
</evidence>
<dbReference type="AlphaFoldDB" id="F8A9S0"/>
<evidence type="ECO:0000256" key="4">
    <source>
        <dbReference type="ARBA" id="ARBA00023002"/>
    </source>
</evidence>
<dbReference type="GO" id="GO:0008270">
    <property type="term" value="F:zinc ion binding"/>
    <property type="evidence" value="ECO:0007669"/>
    <property type="project" value="UniProtKB-UniRule"/>
</dbReference>
<evidence type="ECO:0000256" key="1">
    <source>
        <dbReference type="ARBA" id="ARBA00010178"/>
    </source>
</evidence>
<evidence type="ECO:0000256" key="8">
    <source>
        <dbReference type="PIRSR" id="PIRSR000099-3"/>
    </source>
</evidence>
<feature type="binding site" evidence="5 9">
    <location>
        <position position="262"/>
    </location>
    <ligand>
        <name>Zn(2+)</name>
        <dbReference type="ChEBI" id="CHEBI:29105"/>
    </ligand>
</feature>
<dbReference type="GO" id="GO:0051287">
    <property type="term" value="F:NAD binding"/>
    <property type="evidence" value="ECO:0007669"/>
    <property type="project" value="InterPro"/>
</dbReference>
<keyword evidence="2 5" id="KW-0479">Metal-binding</keyword>
<evidence type="ECO:0000256" key="7">
    <source>
        <dbReference type="PIRSR" id="PIRSR000099-1"/>
    </source>
</evidence>
<evidence type="ECO:0000256" key="11">
    <source>
        <dbReference type="SAM" id="Coils"/>
    </source>
</evidence>
<organism evidence="12 13">
    <name type="scientific">Thermodesulfatator indicus (strain DSM 15286 / JCM 11887 / CIR29812)</name>
    <dbReference type="NCBI Taxonomy" id="667014"/>
    <lineage>
        <taxon>Bacteria</taxon>
        <taxon>Pseudomonadati</taxon>
        <taxon>Thermodesulfobacteriota</taxon>
        <taxon>Thermodesulfobacteria</taxon>
        <taxon>Thermodesulfobacteriales</taxon>
        <taxon>Thermodesulfatatoraceae</taxon>
        <taxon>Thermodesulfatator</taxon>
    </lineage>
</organism>
<dbReference type="Proteomes" id="UP000006793">
    <property type="component" value="Chromosome"/>
</dbReference>
<dbReference type="Gene3D" id="3.40.50.1980">
    <property type="entry name" value="Nitrogenase molybdenum iron protein domain"/>
    <property type="match status" value="2"/>
</dbReference>
<dbReference type="PaxDb" id="667014-Thein_1983"/>
<feature type="binding site" evidence="5 9">
    <location>
        <position position="364"/>
    </location>
    <ligand>
        <name>Zn(2+)</name>
        <dbReference type="ChEBI" id="CHEBI:29105"/>
    </ligand>
</feature>
<feature type="binding site" evidence="5 8">
    <location>
        <position position="240"/>
    </location>
    <ligand>
        <name>substrate</name>
    </ligand>
</feature>
<dbReference type="InterPro" id="IPR012131">
    <property type="entry name" value="Hstdl_DH"/>
</dbReference>
<keyword evidence="5" id="KW-0520">NAD</keyword>